<dbReference type="RefSeq" id="XP_022510618.1">
    <property type="nucleotide sequence ID" value="XM_022657129.1"/>
</dbReference>
<dbReference type="Pfam" id="PF25581">
    <property type="entry name" value="AsqO_C"/>
    <property type="match status" value="1"/>
</dbReference>
<evidence type="ECO:0000313" key="4">
    <source>
        <dbReference type="EMBL" id="OAG38666.1"/>
    </source>
</evidence>
<feature type="domain" description="AsqO/PenF-like C-terminal" evidence="3">
    <location>
        <begin position="221"/>
        <end position="350"/>
    </location>
</feature>
<feature type="domain" description="Diels-Alderase N-terminal" evidence="2">
    <location>
        <begin position="50"/>
        <end position="212"/>
    </location>
</feature>
<organism evidence="4 5">
    <name type="scientific">Fonsecaea monophora</name>
    <dbReference type="NCBI Taxonomy" id="254056"/>
    <lineage>
        <taxon>Eukaryota</taxon>
        <taxon>Fungi</taxon>
        <taxon>Dikarya</taxon>
        <taxon>Ascomycota</taxon>
        <taxon>Pezizomycotina</taxon>
        <taxon>Eurotiomycetes</taxon>
        <taxon>Chaetothyriomycetidae</taxon>
        <taxon>Chaetothyriales</taxon>
        <taxon>Herpotrichiellaceae</taxon>
        <taxon>Fonsecaea</taxon>
    </lineage>
</organism>
<dbReference type="InterPro" id="IPR057722">
    <property type="entry name" value="AsqO/PenF-like_C"/>
</dbReference>
<feature type="signal peptide" evidence="1">
    <location>
        <begin position="1"/>
        <end position="20"/>
    </location>
</feature>
<keyword evidence="5" id="KW-1185">Reference proteome</keyword>
<evidence type="ECO:0000259" key="2">
    <source>
        <dbReference type="Pfam" id="PF24137"/>
    </source>
</evidence>
<reference evidence="4 5" key="1">
    <citation type="submission" date="2016-03" db="EMBL/GenBank/DDBJ databases">
        <title>Draft genome sequence of the Fonsecaea monophora CBS 269.37.</title>
        <authorList>
            <person name="Bombassaro A."/>
            <person name="Vinicius W.A."/>
            <person name="De Hoog S."/>
            <person name="Sun J."/>
            <person name="Souza E.M."/>
            <person name="Raittz R.T."/>
            <person name="Costa F."/>
            <person name="Leao A.C."/>
            <person name="Tadra-Sfeir M.Z."/>
            <person name="Baura V."/>
            <person name="Balsanelli E."/>
            <person name="Pedrosa F.O."/>
            <person name="Moreno L.F."/>
            <person name="Steffens M.B."/>
            <person name="Xi L."/>
            <person name="Bocca A.L."/>
            <person name="Felipe M.S."/>
            <person name="Teixeira M."/>
            <person name="Telles Filho F.Q."/>
            <person name="Azevedo C.M."/>
            <person name="Gomes R."/>
            <person name="Vicente V.A."/>
        </authorList>
    </citation>
    <scope>NUCLEOTIDE SEQUENCE [LARGE SCALE GENOMIC DNA]</scope>
    <source>
        <strain evidence="4 5">CBS 269.37</strain>
    </source>
</reference>
<dbReference type="InterPro" id="IPR056402">
    <property type="entry name" value="DA_N"/>
</dbReference>
<evidence type="ECO:0000256" key="1">
    <source>
        <dbReference type="SAM" id="SignalP"/>
    </source>
</evidence>
<dbReference type="Pfam" id="PF24137">
    <property type="entry name" value="DA_N"/>
    <property type="match status" value="1"/>
</dbReference>
<evidence type="ECO:0000313" key="5">
    <source>
        <dbReference type="Proteomes" id="UP000077002"/>
    </source>
</evidence>
<proteinExistence type="predicted"/>
<dbReference type="AlphaFoldDB" id="A0A177F4C7"/>
<evidence type="ECO:0000259" key="3">
    <source>
        <dbReference type="Pfam" id="PF25581"/>
    </source>
</evidence>
<evidence type="ECO:0008006" key="6">
    <source>
        <dbReference type="Google" id="ProtNLM"/>
    </source>
</evidence>
<dbReference type="SUPFAM" id="SSF159245">
    <property type="entry name" value="AttH-like"/>
    <property type="match status" value="1"/>
</dbReference>
<feature type="chain" id="PRO_5008060876" description="AttH domain-containing protein" evidence="1">
    <location>
        <begin position="21"/>
        <end position="356"/>
    </location>
</feature>
<dbReference type="OrthoDB" id="5344254at2759"/>
<keyword evidence="1" id="KW-0732">Signal</keyword>
<comment type="caution">
    <text evidence="4">The sequence shown here is derived from an EMBL/GenBank/DDBJ whole genome shotgun (WGS) entry which is preliminary data.</text>
</comment>
<sequence length="356" mass="38088">MKFYQTLLLLGITCVFPVLGQETHVYPPVLQVGPSTAEFTTSGTALDGPKLDKINATSFDWWYFDAVSDDRQLQATIIMVSGDSSTLGFPISVGTSNYCFLSVLMPDQTIFQEVLLSGDATIVTSEDGTSGSYAGSGVSWTGAGDISSYVVTVDDSSLGVAGNMTLNSVAPAHYPCGPNSAGQNEELFPNVGWANAIPDAAATVELNILGQQNWGIARIPASMKSWYWGHGRVGPYSLVWFDAIATNDQEYVSGYLAKDGQIVASGCSGITVRPTGANSEYPPAPLQGDPSGFHIEFTTDEGTFVADVVNEALAWDPPIISGGYKRWVGNITGGFEGQEDYEGATVHEWFHFWLNV</sequence>
<protein>
    <recommendedName>
        <fullName evidence="6">AttH domain-containing protein</fullName>
    </recommendedName>
</protein>
<name>A0A177F4C7_9EURO</name>
<accession>A0A177F4C7</accession>
<gene>
    <name evidence="4" type="ORF">AYO21_07172</name>
</gene>
<dbReference type="EMBL" id="LVKK01000053">
    <property type="protein sequence ID" value="OAG38666.1"/>
    <property type="molecule type" value="Genomic_DNA"/>
</dbReference>
<dbReference type="Proteomes" id="UP000077002">
    <property type="component" value="Unassembled WGS sequence"/>
</dbReference>
<dbReference type="GeneID" id="34602328"/>